<accession>A0ABD5QJ22</accession>
<organism evidence="1 2">
    <name type="scientific">Saliphagus infecundisoli</name>
    <dbReference type="NCBI Taxonomy" id="1849069"/>
    <lineage>
        <taxon>Archaea</taxon>
        <taxon>Methanobacteriati</taxon>
        <taxon>Methanobacteriota</taxon>
        <taxon>Stenosarchaea group</taxon>
        <taxon>Halobacteria</taxon>
        <taxon>Halobacteriales</taxon>
        <taxon>Natrialbaceae</taxon>
        <taxon>Saliphagus</taxon>
    </lineage>
</organism>
<keyword evidence="2" id="KW-1185">Reference proteome</keyword>
<comment type="caution">
    <text evidence="1">The sequence shown here is derived from an EMBL/GenBank/DDBJ whole genome shotgun (WGS) entry which is preliminary data.</text>
</comment>
<evidence type="ECO:0000313" key="1">
    <source>
        <dbReference type="EMBL" id="MFC4989728.1"/>
    </source>
</evidence>
<reference evidence="1 2" key="1">
    <citation type="journal article" date="2019" name="Int. J. Syst. Evol. Microbiol.">
        <title>The Global Catalogue of Microorganisms (GCM) 10K type strain sequencing project: providing services to taxonomists for standard genome sequencing and annotation.</title>
        <authorList>
            <consortium name="The Broad Institute Genomics Platform"/>
            <consortium name="The Broad Institute Genome Sequencing Center for Infectious Disease"/>
            <person name="Wu L."/>
            <person name="Ma J."/>
        </authorList>
    </citation>
    <scope>NUCLEOTIDE SEQUENCE [LARGE SCALE GENOMIC DNA]</scope>
    <source>
        <strain evidence="1 2">CGMCC 1.15824</strain>
    </source>
</reference>
<proteinExistence type="predicted"/>
<evidence type="ECO:0000313" key="2">
    <source>
        <dbReference type="Proteomes" id="UP001595925"/>
    </source>
</evidence>
<dbReference type="RefSeq" id="WP_224828155.1">
    <property type="nucleotide sequence ID" value="NZ_JAIVEF010000004.1"/>
</dbReference>
<sequence>MYRAILPEGQVVCERYERDENGVELYDDDDRFVAFVPYASLHALLDEETYESDERSIM</sequence>
<protein>
    <submittedName>
        <fullName evidence="1">Uncharacterized protein</fullName>
    </submittedName>
</protein>
<dbReference type="Proteomes" id="UP001595925">
    <property type="component" value="Unassembled WGS sequence"/>
</dbReference>
<gene>
    <name evidence="1" type="ORF">ACFPFO_18590</name>
</gene>
<dbReference type="AlphaFoldDB" id="A0ABD5QJ22"/>
<name>A0ABD5QJ22_9EURY</name>
<dbReference type="EMBL" id="JBHSJG010000054">
    <property type="protein sequence ID" value="MFC4989728.1"/>
    <property type="molecule type" value="Genomic_DNA"/>
</dbReference>